<comment type="cofactor">
    <cofactor evidence="1">
        <name>Zn(2+)</name>
        <dbReference type="ChEBI" id="CHEBI:29105"/>
    </cofactor>
</comment>
<keyword evidence="3" id="KW-0645">Protease</keyword>
<dbReference type="AlphaFoldDB" id="A0A9J6DP19"/>
<dbReference type="SUPFAM" id="SSF55486">
    <property type="entry name" value="Metalloproteases ('zincins'), catalytic domain"/>
    <property type="match status" value="1"/>
</dbReference>
<reference evidence="11" key="2">
    <citation type="submission" date="2021-09" db="EMBL/GenBank/DDBJ databases">
        <authorList>
            <person name="Jia N."/>
            <person name="Wang J."/>
            <person name="Shi W."/>
            <person name="Du L."/>
            <person name="Sun Y."/>
            <person name="Zhan W."/>
            <person name="Jiang J."/>
            <person name="Wang Q."/>
            <person name="Zhang B."/>
            <person name="Ji P."/>
            <person name="Sakyi L.B."/>
            <person name="Cui X."/>
            <person name="Yuan T."/>
            <person name="Jiang B."/>
            <person name="Yang W."/>
            <person name="Lam T.T.-Y."/>
            <person name="Chang Q."/>
            <person name="Ding S."/>
            <person name="Wang X."/>
            <person name="Zhu J."/>
            <person name="Ruan X."/>
            <person name="Zhao L."/>
            <person name="Wei J."/>
            <person name="Que T."/>
            <person name="Du C."/>
            <person name="Cheng J."/>
            <person name="Dai P."/>
            <person name="Han X."/>
            <person name="Huang E."/>
            <person name="Gao Y."/>
            <person name="Liu J."/>
            <person name="Shao H."/>
            <person name="Ye R."/>
            <person name="Li L."/>
            <person name="Wei W."/>
            <person name="Wang X."/>
            <person name="Wang C."/>
            <person name="Huo Q."/>
            <person name="Li W."/>
            <person name="Guo W."/>
            <person name="Chen H."/>
            <person name="Chen S."/>
            <person name="Zhou L."/>
            <person name="Zhou L."/>
            <person name="Ni X."/>
            <person name="Tian J."/>
            <person name="Zhou Y."/>
            <person name="Sheng Y."/>
            <person name="Liu T."/>
            <person name="Pan Y."/>
            <person name="Xia L."/>
            <person name="Li J."/>
            <person name="Zhao F."/>
            <person name="Cao W."/>
        </authorList>
    </citation>
    <scope>NUCLEOTIDE SEQUENCE</scope>
    <source>
        <strain evidence="11">Rmic-2018</strain>
        <tissue evidence="11">Larvae</tissue>
    </source>
</reference>
<gene>
    <name evidence="11" type="ORF">HPB51_015144</name>
</gene>
<evidence type="ECO:0000256" key="6">
    <source>
        <dbReference type="ARBA" id="ARBA00022833"/>
    </source>
</evidence>
<feature type="domain" description="Peptidase M13 N-terminal" evidence="10">
    <location>
        <begin position="105"/>
        <end position="493"/>
    </location>
</feature>
<reference evidence="11" key="1">
    <citation type="journal article" date="2020" name="Cell">
        <title>Large-Scale Comparative Analyses of Tick Genomes Elucidate Their Genetic Diversity and Vector Capacities.</title>
        <authorList>
            <consortium name="Tick Genome and Microbiome Consortium (TIGMIC)"/>
            <person name="Jia N."/>
            <person name="Wang J."/>
            <person name="Shi W."/>
            <person name="Du L."/>
            <person name="Sun Y."/>
            <person name="Zhan W."/>
            <person name="Jiang J.F."/>
            <person name="Wang Q."/>
            <person name="Zhang B."/>
            <person name="Ji P."/>
            <person name="Bell-Sakyi L."/>
            <person name="Cui X.M."/>
            <person name="Yuan T.T."/>
            <person name="Jiang B.G."/>
            <person name="Yang W.F."/>
            <person name="Lam T.T."/>
            <person name="Chang Q.C."/>
            <person name="Ding S.J."/>
            <person name="Wang X.J."/>
            <person name="Zhu J.G."/>
            <person name="Ruan X.D."/>
            <person name="Zhao L."/>
            <person name="Wei J.T."/>
            <person name="Ye R.Z."/>
            <person name="Que T.C."/>
            <person name="Du C.H."/>
            <person name="Zhou Y.H."/>
            <person name="Cheng J.X."/>
            <person name="Dai P.F."/>
            <person name="Guo W.B."/>
            <person name="Han X.H."/>
            <person name="Huang E.J."/>
            <person name="Li L.F."/>
            <person name="Wei W."/>
            <person name="Gao Y.C."/>
            <person name="Liu J.Z."/>
            <person name="Shao H.Z."/>
            <person name="Wang X."/>
            <person name="Wang C.C."/>
            <person name="Yang T.C."/>
            <person name="Huo Q.B."/>
            <person name="Li W."/>
            <person name="Chen H.Y."/>
            <person name="Chen S.E."/>
            <person name="Zhou L.G."/>
            <person name="Ni X.B."/>
            <person name="Tian J.H."/>
            <person name="Sheng Y."/>
            <person name="Liu T."/>
            <person name="Pan Y.S."/>
            <person name="Xia L.Y."/>
            <person name="Li J."/>
            <person name="Zhao F."/>
            <person name="Cao W.C."/>
        </authorList>
    </citation>
    <scope>NUCLEOTIDE SEQUENCE</scope>
    <source>
        <strain evidence="11">Rmic-2018</strain>
    </source>
</reference>
<evidence type="ECO:0000256" key="7">
    <source>
        <dbReference type="ARBA" id="ARBA00023049"/>
    </source>
</evidence>
<evidence type="ECO:0000313" key="11">
    <source>
        <dbReference type="EMBL" id="KAH8023648.1"/>
    </source>
</evidence>
<dbReference type="GO" id="GO:0004222">
    <property type="term" value="F:metalloendopeptidase activity"/>
    <property type="evidence" value="ECO:0007669"/>
    <property type="project" value="InterPro"/>
</dbReference>
<evidence type="ECO:0000256" key="2">
    <source>
        <dbReference type="ARBA" id="ARBA00007357"/>
    </source>
</evidence>
<dbReference type="PANTHER" id="PTHR11733">
    <property type="entry name" value="ZINC METALLOPROTEASE FAMILY M13 NEPRILYSIN-RELATED"/>
    <property type="match status" value="1"/>
</dbReference>
<keyword evidence="5" id="KW-0378">Hydrolase</keyword>
<sequence>MASSTAHLRVSVQCQVPSVEELDKAASRRSDHIIAGSYAVVSPEDGTAAWYRYGIFVSSLTLVTLAMGFGLSHMLRRQLFGCMDPGCFEAATTLGSSLQDARGDPCEDFYGFVCGGWQRSNPVFANHFQALQQRVALAAIVSLMLEDGDGPKLTHRVARLFQRCAQLAFNEQHRLDELRAFLARFNLSWPKSQPRSKLDILDTLVALSLDWGIPVFFHLSVDTYFKRRGLRVLHFGSNPYMLEWFMARNTLQEKGTLLAYFNRASIILNGSNACGAVLQCHKMQVLMLDNRVLSAVVPSLMDPRPDFDMEYVTFRQLDFITGPELSAAEWLQTVNQHLPIDLGLDDEIFVVNRRLLQLLAWLVAGFDDPSALLSYITWHLARHLAPMTSYPLSFAQFADAASTPGSRSAYTATLGYMISRCYVDADSKMPFAFARVFARRWLPPQTAQNVSAMLSRIQAMAHATMAAVSWMDEKTKRAAFEKLATLRSIVGSPDNMSSDSALQSLYPYVPDLNGSYLEMALSLHVAELRYAKRFLRPANGSEASSSLRVNVPLTLVNAFYLPVYHVVVIPAAILFPPFYITSNPAPYNYGSLGHVLGHELTHAFDPDLGLYGRDGLRHDWWTPASRKMFEAKLACLRRLYNEIPWSGGVNFGDHALSENFADSGGVLKAYRAFKAAPKLGAGNQPAKDQESPVLSRFSAEQLFFVSSCFKWCSRDEKQGPGWYSPPRMRCNVPLLNMPEFAEAFECGAGKTMNPAIRCDFM</sequence>
<keyword evidence="8" id="KW-0472">Membrane</keyword>
<dbReference type="Gene3D" id="1.10.1380.10">
    <property type="entry name" value="Neutral endopeptidase , domain2"/>
    <property type="match status" value="1"/>
</dbReference>
<comment type="similarity">
    <text evidence="2">Belongs to the peptidase M13 family.</text>
</comment>
<keyword evidence="7" id="KW-0482">Metalloprotease</keyword>
<dbReference type="VEuPathDB" id="VectorBase:LOC119172778"/>
<evidence type="ECO:0000256" key="3">
    <source>
        <dbReference type="ARBA" id="ARBA00022670"/>
    </source>
</evidence>
<evidence type="ECO:0000256" key="1">
    <source>
        <dbReference type="ARBA" id="ARBA00001947"/>
    </source>
</evidence>
<keyword evidence="8" id="KW-1133">Transmembrane helix</keyword>
<dbReference type="Pfam" id="PF05649">
    <property type="entry name" value="Peptidase_M13_N"/>
    <property type="match status" value="1"/>
</dbReference>
<feature type="domain" description="Peptidase M13 C-terminal" evidence="9">
    <location>
        <begin position="557"/>
        <end position="759"/>
    </location>
</feature>
<evidence type="ECO:0008006" key="13">
    <source>
        <dbReference type="Google" id="ProtNLM"/>
    </source>
</evidence>
<dbReference type="GO" id="GO:0005886">
    <property type="term" value="C:plasma membrane"/>
    <property type="evidence" value="ECO:0007669"/>
    <property type="project" value="TreeGrafter"/>
</dbReference>
<protein>
    <recommendedName>
        <fullName evidence="13">M13 family peptidase</fullName>
    </recommendedName>
</protein>
<dbReference type="EMBL" id="JABSTU010000008">
    <property type="protein sequence ID" value="KAH8023648.1"/>
    <property type="molecule type" value="Genomic_DNA"/>
</dbReference>
<evidence type="ECO:0000256" key="4">
    <source>
        <dbReference type="ARBA" id="ARBA00022723"/>
    </source>
</evidence>
<proteinExistence type="inferred from homology"/>
<keyword evidence="4" id="KW-0479">Metal-binding</keyword>
<evidence type="ECO:0000313" key="12">
    <source>
        <dbReference type="Proteomes" id="UP000821866"/>
    </source>
</evidence>
<dbReference type="CDD" id="cd08662">
    <property type="entry name" value="M13"/>
    <property type="match status" value="1"/>
</dbReference>
<evidence type="ECO:0000256" key="8">
    <source>
        <dbReference type="SAM" id="Phobius"/>
    </source>
</evidence>
<keyword evidence="12" id="KW-1185">Reference proteome</keyword>
<dbReference type="InterPro" id="IPR042089">
    <property type="entry name" value="Peptidase_M13_dom_2"/>
</dbReference>
<name>A0A9J6DP19_RHIMP</name>
<dbReference type="Gene3D" id="3.40.390.10">
    <property type="entry name" value="Collagenase (Catalytic Domain)"/>
    <property type="match status" value="1"/>
</dbReference>
<evidence type="ECO:0000259" key="10">
    <source>
        <dbReference type="Pfam" id="PF05649"/>
    </source>
</evidence>
<evidence type="ECO:0000256" key="5">
    <source>
        <dbReference type="ARBA" id="ARBA00022801"/>
    </source>
</evidence>
<feature type="transmembrane region" description="Helical" evidence="8">
    <location>
        <begin position="50"/>
        <end position="71"/>
    </location>
</feature>
<dbReference type="InterPro" id="IPR008753">
    <property type="entry name" value="Peptidase_M13_N"/>
</dbReference>
<dbReference type="InterPro" id="IPR024079">
    <property type="entry name" value="MetalloPept_cat_dom_sf"/>
</dbReference>
<organism evidence="11 12">
    <name type="scientific">Rhipicephalus microplus</name>
    <name type="common">Cattle tick</name>
    <name type="synonym">Boophilus microplus</name>
    <dbReference type="NCBI Taxonomy" id="6941"/>
    <lineage>
        <taxon>Eukaryota</taxon>
        <taxon>Metazoa</taxon>
        <taxon>Ecdysozoa</taxon>
        <taxon>Arthropoda</taxon>
        <taxon>Chelicerata</taxon>
        <taxon>Arachnida</taxon>
        <taxon>Acari</taxon>
        <taxon>Parasitiformes</taxon>
        <taxon>Ixodida</taxon>
        <taxon>Ixodoidea</taxon>
        <taxon>Ixodidae</taxon>
        <taxon>Rhipicephalinae</taxon>
        <taxon>Rhipicephalus</taxon>
        <taxon>Boophilus</taxon>
    </lineage>
</organism>
<keyword evidence="6" id="KW-0862">Zinc</keyword>
<dbReference type="PRINTS" id="PR00786">
    <property type="entry name" value="NEPRILYSIN"/>
</dbReference>
<keyword evidence="8" id="KW-0812">Transmembrane</keyword>
<dbReference type="InterPro" id="IPR000718">
    <property type="entry name" value="Peptidase_M13"/>
</dbReference>
<dbReference type="PANTHER" id="PTHR11733:SF241">
    <property type="entry name" value="GH26575P-RELATED"/>
    <property type="match status" value="1"/>
</dbReference>
<dbReference type="InterPro" id="IPR018497">
    <property type="entry name" value="Peptidase_M13_C"/>
</dbReference>
<evidence type="ECO:0000259" key="9">
    <source>
        <dbReference type="Pfam" id="PF01431"/>
    </source>
</evidence>
<comment type="caution">
    <text evidence="11">The sequence shown here is derived from an EMBL/GenBank/DDBJ whole genome shotgun (WGS) entry which is preliminary data.</text>
</comment>
<dbReference type="Proteomes" id="UP000821866">
    <property type="component" value="Chromosome 6"/>
</dbReference>
<dbReference type="PROSITE" id="PS51885">
    <property type="entry name" value="NEPRILYSIN"/>
    <property type="match status" value="1"/>
</dbReference>
<accession>A0A9J6DP19</accession>
<dbReference type="Pfam" id="PF01431">
    <property type="entry name" value="Peptidase_M13"/>
    <property type="match status" value="1"/>
</dbReference>
<dbReference type="GO" id="GO:0046872">
    <property type="term" value="F:metal ion binding"/>
    <property type="evidence" value="ECO:0007669"/>
    <property type="project" value="UniProtKB-KW"/>
</dbReference>
<dbReference type="GO" id="GO:0016485">
    <property type="term" value="P:protein processing"/>
    <property type="evidence" value="ECO:0007669"/>
    <property type="project" value="TreeGrafter"/>
</dbReference>